<accession>A0A0L6VEN3</accession>
<feature type="compositionally biased region" description="Basic and acidic residues" evidence="1">
    <location>
        <begin position="1"/>
        <end position="13"/>
    </location>
</feature>
<evidence type="ECO:0000313" key="2">
    <source>
        <dbReference type="EMBL" id="KNZ59241.1"/>
    </source>
</evidence>
<comment type="caution">
    <text evidence="2">The sequence shown here is derived from an EMBL/GenBank/DDBJ whole genome shotgun (WGS) entry which is preliminary data.</text>
</comment>
<evidence type="ECO:0000313" key="3">
    <source>
        <dbReference type="Proteomes" id="UP000037035"/>
    </source>
</evidence>
<gene>
    <name evidence="2" type="ORF">VP01_1777g3</name>
</gene>
<organism evidence="2 3">
    <name type="scientific">Puccinia sorghi</name>
    <dbReference type="NCBI Taxonomy" id="27349"/>
    <lineage>
        <taxon>Eukaryota</taxon>
        <taxon>Fungi</taxon>
        <taxon>Dikarya</taxon>
        <taxon>Basidiomycota</taxon>
        <taxon>Pucciniomycotina</taxon>
        <taxon>Pucciniomycetes</taxon>
        <taxon>Pucciniales</taxon>
        <taxon>Pucciniaceae</taxon>
        <taxon>Puccinia</taxon>
    </lineage>
</organism>
<dbReference type="EMBL" id="LAVV01006589">
    <property type="protein sequence ID" value="KNZ59241.1"/>
    <property type="molecule type" value="Genomic_DNA"/>
</dbReference>
<dbReference type="Proteomes" id="UP000037035">
    <property type="component" value="Unassembled WGS sequence"/>
</dbReference>
<feature type="non-terminal residue" evidence="2">
    <location>
        <position position="1"/>
    </location>
</feature>
<feature type="region of interest" description="Disordered" evidence="1">
    <location>
        <begin position="1"/>
        <end position="55"/>
    </location>
</feature>
<name>A0A0L6VEN3_9BASI</name>
<reference evidence="2 3" key="1">
    <citation type="submission" date="2015-08" db="EMBL/GenBank/DDBJ databases">
        <title>Next Generation Sequencing and Analysis of the Genome of Puccinia sorghi L Schw, the Causal Agent of Maize Common Rust.</title>
        <authorList>
            <person name="Rochi L."/>
            <person name="Burguener G."/>
            <person name="Darino M."/>
            <person name="Turjanski A."/>
            <person name="Kreff E."/>
            <person name="Dieguez M.J."/>
            <person name="Sacco F."/>
        </authorList>
    </citation>
    <scope>NUCLEOTIDE SEQUENCE [LARGE SCALE GENOMIC DNA]</scope>
    <source>
        <strain evidence="2 3">RO10H11247</strain>
    </source>
</reference>
<dbReference type="OrthoDB" id="5552562at2759"/>
<dbReference type="AlphaFoldDB" id="A0A0L6VEN3"/>
<evidence type="ECO:0008006" key="4">
    <source>
        <dbReference type="Google" id="ProtNLM"/>
    </source>
</evidence>
<evidence type="ECO:0000256" key="1">
    <source>
        <dbReference type="SAM" id="MobiDB-lite"/>
    </source>
</evidence>
<dbReference type="VEuPathDB" id="FungiDB:VP01_1777g3"/>
<protein>
    <recommendedName>
        <fullName evidence="4">Retrotransposon gag domain-containing protein</fullName>
    </recommendedName>
</protein>
<keyword evidence="3" id="KW-1185">Reference proteome</keyword>
<sequence length="227" mass="25074">EHAQQRSTEEKLRQTQASLDPAVGQQNQNTTPPQTAPVPSPTSSPKSMFLSKPQPFNGTRGASAKSFFGPILLHSVTYPGQFPTESRKVAFAVSFMTDYAETWSQPYLMKVINAEEVAFDEFLDDFRPAYTQEFNSHACTVGWADTPLMSLKENIQLAVVMSNIEFTSFWTMQAMALKEGQTIEGIWNPPNSSSAPTPTPMQWNSQPSNLVAHTTNYPMPSAITSSS</sequence>
<proteinExistence type="predicted"/>